<name>A0A9J6BDE8_POLVA</name>
<keyword evidence="4" id="KW-0732">Signal</keyword>
<dbReference type="InterPro" id="IPR026906">
    <property type="entry name" value="LRR_5"/>
</dbReference>
<reference evidence="5" key="1">
    <citation type="submission" date="2021-03" db="EMBL/GenBank/DDBJ databases">
        <title>Chromosome level genome of the anhydrobiotic midge Polypedilum vanderplanki.</title>
        <authorList>
            <person name="Yoshida Y."/>
            <person name="Kikawada T."/>
            <person name="Gusev O."/>
        </authorList>
    </citation>
    <scope>NUCLEOTIDE SEQUENCE</scope>
    <source>
        <strain evidence="5">NIAS01</strain>
        <tissue evidence="5">Whole body or cell culture</tissue>
    </source>
</reference>
<dbReference type="InterPro" id="IPR032675">
    <property type="entry name" value="LRR_dom_sf"/>
</dbReference>
<feature type="chain" id="PRO_5039900177" evidence="4">
    <location>
        <begin position="25"/>
        <end position="864"/>
    </location>
</feature>
<dbReference type="PANTHER" id="PTHR24366">
    <property type="entry name" value="IG(IMMUNOGLOBULIN) AND LRR(LEUCINE RICH REPEAT) DOMAINS"/>
    <property type="match status" value="1"/>
</dbReference>
<keyword evidence="6" id="KW-1185">Reference proteome</keyword>
<keyword evidence="1" id="KW-0433">Leucine-rich repeat</keyword>
<feature type="compositionally biased region" description="Polar residues" evidence="3">
    <location>
        <begin position="325"/>
        <end position="336"/>
    </location>
</feature>
<dbReference type="AlphaFoldDB" id="A0A9J6BDE8"/>
<evidence type="ECO:0000256" key="3">
    <source>
        <dbReference type="SAM" id="MobiDB-lite"/>
    </source>
</evidence>
<organism evidence="5 6">
    <name type="scientific">Polypedilum vanderplanki</name>
    <name type="common">Sleeping chironomid midge</name>
    <dbReference type="NCBI Taxonomy" id="319348"/>
    <lineage>
        <taxon>Eukaryota</taxon>
        <taxon>Metazoa</taxon>
        <taxon>Ecdysozoa</taxon>
        <taxon>Arthropoda</taxon>
        <taxon>Hexapoda</taxon>
        <taxon>Insecta</taxon>
        <taxon>Pterygota</taxon>
        <taxon>Neoptera</taxon>
        <taxon>Endopterygota</taxon>
        <taxon>Diptera</taxon>
        <taxon>Nematocera</taxon>
        <taxon>Chironomoidea</taxon>
        <taxon>Chironomidae</taxon>
        <taxon>Chironominae</taxon>
        <taxon>Polypedilum</taxon>
        <taxon>Polypedilum</taxon>
    </lineage>
</organism>
<dbReference type="SMART" id="SM00365">
    <property type="entry name" value="LRR_SD22"/>
    <property type="match status" value="8"/>
</dbReference>
<keyword evidence="2" id="KW-0677">Repeat</keyword>
<sequence>MEINSSRLLHQLFLIFLSVIATFSQSQQQSLTLKCKYEISNYNGRNFYTCYAIGLENHHENIEIDTIEGSHLKNYDESKVEALIIKNQNVSFLPNGFGEIFKNLIRLEVTESQLKEIKKSSFNGMNLETLKIRKNLIKNIENGAFDSLENLKELNLDKNEIENFSTEVFTKVLNLESFSIENNKIKELNENFCKNLPNLQDFYVRHNKIEKISSKVFENCENLKTLDFSNNKLSQISSKIIENLNFFDFSNNSCIINGFYGTNADGNFDENSTFIEKLEELCGQGQSRIFKIEIQKLGENNEILENKNSEEKEPKIYSNEEKLENNPTENQISSATSDDVENFKEEIQDLNSKLSNLETENENLKSNIEEKNLKIENLEMENENLRTEKENLKEQISSLKEENDKLQNEIEETNKNSDIGTQIEKLEFENSKLEAEIEEFKAQNQKLTSEIEKKEEELKNSKSLLQSCEISKESLRYQNEEINQNLRNLTNEILITSSNFDKCKEENTKHQSETENLTRKIPNLERQNEEMQTEIESLRKISDEKTRENFDISRNFSNLEAEYLGLRREKEDLEYDLQIYREKVVYFEKNYREKLEEISKCPEAPQSQVCCNELQIYKSVPLECDFDHIELEYSCKSTSLVIIHRHMSISETRGNHITRFIDNSNVKRLHVIDAIFKFFTNDIFNHFESIQSLEIINSQLLDLNDDKIKNENLKFLRIEGNLVDKLEDEIFSGIKNVEILILSSNKINNVEPLAFTGLFNLKKLDLKNNEIASLHQNVFADLKSLTHISLSNNQLQYLQGNLLANQKNLLMVKFNENPIISIGNELLKYAYNLENVDFARTCVGHSTIKGIEETKLRIEVNCKF</sequence>
<evidence type="ECO:0000256" key="4">
    <source>
        <dbReference type="SAM" id="SignalP"/>
    </source>
</evidence>
<feature type="signal peptide" evidence="4">
    <location>
        <begin position="1"/>
        <end position="24"/>
    </location>
</feature>
<evidence type="ECO:0000313" key="5">
    <source>
        <dbReference type="EMBL" id="KAG5667905.1"/>
    </source>
</evidence>
<evidence type="ECO:0000256" key="1">
    <source>
        <dbReference type="ARBA" id="ARBA00022614"/>
    </source>
</evidence>
<dbReference type="PROSITE" id="PS51450">
    <property type="entry name" value="LRR"/>
    <property type="match status" value="4"/>
</dbReference>
<dbReference type="Gene3D" id="3.80.10.10">
    <property type="entry name" value="Ribonuclease Inhibitor"/>
    <property type="match status" value="2"/>
</dbReference>
<feature type="compositionally biased region" description="Basic and acidic residues" evidence="3">
    <location>
        <begin position="305"/>
        <end position="324"/>
    </location>
</feature>
<dbReference type="Pfam" id="PF13306">
    <property type="entry name" value="LRR_5"/>
    <property type="match status" value="1"/>
</dbReference>
<comment type="caution">
    <text evidence="5">The sequence shown here is derived from an EMBL/GenBank/DDBJ whole genome shotgun (WGS) entry which is preliminary data.</text>
</comment>
<dbReference type="InterPro" id="IPR001611">
    <property type="entry name" value="Leu-rich_rpt"/>
</dbReference>
<dbReference type="OrthoDB" id="10255522at2759"/>
<dbReference type="PANTHER" id="PTHR24366:SF167">
    <property type="match status" value="1"/>
</dbReference>
<protein>
    <submittedName>
        <fullName evidence="5">Uncharacterized protein</fullName>
    </submittedName>
</protein>
<dbReference type="SUPFAM" id="SSF52058">
    <property type="entry name" value="L domain-like"/>
    <property type="match status" value="2"/>
</dbReference>
<proteinExistence type="predicted"/>
<accession>A0A9J6BDE8</accession>
<evidence type="ECO:0000313" key="6">
    <source>
        <dbReference type="Proteomes" id="UP001107558"/>
    </source>
</evidence>
<gene>
    <name evidence="5" type="ORF">PVAND_015870</name>
</gene>
<dbReference type="SMART" id="SM00369">
    <property type="entry name" value="LRR_TYP"/>
    <property type="match status" value="10"/>
</dbReference>
<dbReference type="EMBL" id="JADBJN010000004">
    <property type="protein sequence ID" value="KAG5667905.1"/>
    <property type="molecule type" value="Genomic_DNA"/>
</dbReference>
<dbReference type="Pfam" id="PF13855">
    <property type="entry name" value="LRR_8"/>
    <property type="match status" value="1"/>
</dbReference>
<evidence type="ECO:0000256" key="2">
    <source>
        <dbReference type="ARBA" id="ARBA00022737"/>
    </source>
</evidence>
<feature type="region of interest" description="Disordered" evidence="3">
    <location>
        <begin position="305"/>
        <end position="336"/>
    </location>
</feature>
<dbReference type="Gene3D" id="1.10.287.1490">
    <property type="match status" value="1"/>
</dbReference>
<dbReference type="Proteomes" id="UP001107558">
    <property type="component" value="Chromosome 4"/>
</dbReference>
<dbReference type="InterPro" id="IPR003591">
    <property type="entry name" value="Leu-rich_rpt_typical-subtyp"/>
</dbReference>